<evidence type="ECO:0000313" key="1">
    <source>
        <dbReference type="EMBL" id="TGM14334.1"/>
    </source>
</evidence>
<dbReference type="Proteomes" id="UP000297422">
    <property type="component" value="Unassembled WGS sequence"/>
</dbReference>
<reference evidence="2" key="1">
    <citation type="journal article" date="2019" name="PLoS Negl. Trop. Dis.">
        <title>Revisiting the worldwide diversity of Leptospira species in the environment.</title>
        <authorList>
            <person name="Vincent A.T."/>
            <person name="Schiettekatte O."/>
            <person name="Bourhy P."/>
            <person name="Veyrier F.J."/>
            <person name="Picardeau M."/>
        </authorList>
    </citation>
    <scope>NUCLEOTIDE SEQUENCE [LARGE SCALE GENOMIC DNA]</scope>
    <source>
        <strain evidence="2">201702407</strain>
    </source>
</reference>
<name>A0ABY2N1P0_9LEPT</name>
<accession>A0ABY2N1P0</accession>
<sequence>MDPELKSILSKDGWLWHTFRYNLEDDFLWVRCKPFSNVERRCNENRPEKLVFVEAPTRDVLLAKSLILW</sequence>
<comment type="caution">
    <text evidence="1">The sequence shown here is derived from an EMBL/GenBank/DDBJ whole genome shotgun (WGS) entry which is preliminary data.</text>
</comment>
<gene>
    <name evidence="1" type="ORF">EHQ90_12040</name>
</gene>
<dbReference type="RefSeq" id="WP_135685434.1">
    <property type="nucleotide sequence ID" value="NZ_RQEQ01000027.1"/>
</dbReference>
<dbReference type="EMBL" id="RQGT01000074">
    <property type="protein sequence ID" value="TGM14334.1"/>
    <property type="molecule type" value="Genomic_DNA"/>
</dbReference>
<keyword evidence="2" id="KW-1185">Reference proteome</keyword>
<organism evidence="1 2">
    <name type="scientific">Leptospira stimsonii</name>
    <dbReference type="NCBI Taxonomy" id="2202203"/>
    <lineage>
        <taxon>Bacteria</taxon>
        <taxon>Pseudomonadati</taxon>
        <taxon>Spirochaetota</taxon>
        <taxon>Spirochaetia</taxon>
        <taxon>Leptospirales</taxon>
        <taxon>Leptospiraceae</taxon>
        <taxon>Leptospira</taxon>
    </lineage>
</organism>
<evidence type="ECO:0000313" key="2">
    <source>
        <dbReference type="Proteomes" id="UP000297422"/>
    </source>
</evidence>
<proteinExistence type="predicted"/>
<protein>
    <submittedName>
        <fullName evidence="1">Uncharacterized protein</fullName>
    </submittedName>
</protein>